<dbReference type="OrthoDB" id="10520984at2759"/>
<accession>A0A9W6ZB27</accession>
<evidence type="ECO:0000313" key="3">
    <source>
        <dbReference type="Proteomes" id="UP001165082"/>
    </source>
</evidence>
<keyword evidence="3" id="KW-1185">Reference proteome</keyword>
<organism evidence="2 3">
    <name type="scientific">Triparma retinervis</name>
    <dbReference type="NCBI Taxonomy" id="2557542"/>
    <lineage>
        <taxon>Eukaryota</taxon>
        <taxon>Sar</taxon>
        <taxon>Stramenopiles</taxon>
        <taxon>Ochrophyta</taxon>
        <taxon>Bolidophyceae</taxon>
        <taxon>Parmales</taxon>
        <taxon>Triparmaceae</taxon>
        <taxon>Triparma</taxon>
    </lineage>
</organism>
<dbReference type="EMBL" id="BRXZ01001891">
    <property type="protein sequence ID" value="GMH48991.1"/>
    <property type="molecule type" value="Genomic_DNA"/>
</dbReference>
<protein>
    <recommendedName>
        <fullName evidence="1">PUB domain-containing protein</fullName>
    </recommendedName>
</protein>
<sequence length="322" mass="35857">MSAFSSVLASPGCQLSEMVTHTTCLLHGTSLSLISIVSTFLSDYFSTIDPENDHEKWASRDNMEVYYFLLSDVISYPPTPMCAVRTIVDRNSSFDYSPSNQPLRVVIDYTYTANEYRGRGLATIACNYVLNAAKIANASSYVLALEESCPWWMEKYGFTLEESKLLNSRFNVFPDTHLLRVQQSDDFSDCGHAQDILLKVEFEDSDGDDDNPSRGNNVPPEFTTALSLLTSLPTPEQRKAISRLRTILNNILAPTINPKHRKISSSNAVIQEVLAVHGCFDLLTASGWVITDNEEGRGEGLTLLFSGEPENWLREAVAAMMN</sequence>
<dbReference type="Gene3D" id="1.20.58.2190">
    <property type="match status" value="1"/>
</dbReference>
<proteinExistence type="predicted"/>
<dbReference type="Pfam" id="PF09409">
    <property type="entry name" value="PUB"/>
    <property type="match status" value="1"/>
</dbReference>
<name>A0A9W6ZB27_9STRA</name>
<evidence type="ECO:0000259" key="1">
    <source>
        <dbReference type="Pfam" id="PF09409"/>
    </source>
</evidence>
<dbReference type="InterPro" id="IPR016181">
    <property type="entry name" value="Acyl_CoA_acyltransferase"/>
</dbReference>
<evidence type="ECO:0000313" key="2">
    <source>
        <dbReference type="EMBL" id="GMH48991.1"/>
    </source>
</evidence>
<feature type="domain" description="PUB" evidence="1">
    <location>
        <begin position="239"/>
        <end position="298"/>
    </location>
</feature>
<dbReference type="SUPFAM" id="SSF55729">
    <property type="entry name" value="Acyl-CoA N-acyltransferases (Nat)"/>
    <property type="match status" value="1"/>
</dbReference>
<dbReference type="InterPro" id="IPR018997">
    <property type="entry name" value="PUB_domain"/>
</dbReference>
<dbReference type="Proteomes" id="UP001165082">
    <property type="component" value="Unassembled WGS sequence"/>
</dbReference>
<dbReference type="AlphaFoldDB" id="A0A9W6ZB27"/>
<reference evidence="2" key="1">
    <citation type="submission" date="2022-07" db="EMBL/GenBank/DDBJ databases">
        <title>Genome analysis of Parmales, a sister group of diatoms, reveals the evolutionary specialization of diatoms from phago-mixotrophs to photoautotrophs.</title>
        <authorList>
            <person name="Ban H."/>
            <person name="Sato S."/>
            <person name="Yoshikawa S."/>
            <person name="Kazumasa Y."/>
            <person name="Nakamura Y."/>
            <person name="Ichinomiya M."/>
            <person name="Saitoh K."/>
            <person name="Sato N."/>
            <person name="Blanc-Mathieu R."/>
            <person name="Endo H."/>
            <person name="Kuwata A."/>
            <person name="Ogata H."/>
        </authorList>
    </citation>
    <scope>NUCLEOTIDE SEQUENCE</scope>
</reference>
<dbReference type="InterPro" id="IPR036339">
    <property type="entry name" value="PUB-like_dom_sf"/>
</dbReference>
<gene>
    <name evidence="2" type="ORF">TrRE_jg5908</name>
</gene>
<dbReference type="CDD" id="cd09212">
    <property type="entry name" value="PUB"/>
    <property type="match status" value="1"/>
</dbReference>
<comment type="caution">
    <text evidence="2">The sequence shown here is derived from an EMBL/GenBank/DDBJ whole genome shotgun (WGS) entry which is preliminary data.</text>
</comment>
<dbReference type="SUPFAM" id="SSF143503">
    <property type="entry name" value="PUG domain-like"/>
    <property type="match status" value="1"/>
</dbReference>